<organism evidence="1 2">
    <name type="scientific">Methylobacterium nodulans (strain LMG 21967 / CNCM I-2342 / ORS 2060)</name>
    <dbReference type="NCBI Taxonomy" id="460265"/>
    <lineage>
        <taxon>Bacteria</taxon>
        <taxon>Pseudomonadati</taxon>
        <taxon>Pseudomonadota</taxon>
        <taxon>Alphaproteobacteria</taxon>
        <taxon>Hyphomicrobiales</taxon>
        <taxon>Methylobacteriaceae</taxon>
        <taxon>Methylobacterium</taxon>
    </lineage>
</organism>
<protein>
    <submittedName>
        <fullName evidence="1">Uncharacterized protein</fullName>
    </submittedName>
</protein>
<dbReference type="AlphaFoldDB" id="B8IRR5"/>
<gene>
    <name evidence="1" type="ordered locus">Mnod_5786</name>
</gene>
<dbReference type="Proteomes" id="UP000008207">
    <property type="component" value="Chromosome"/>
</dbReference>
<evidence type="ECO:0000313" key="1">
    <source>
        <dbReference type="EMBL" id="ACL60615.1"/>
    </source>
</evidence>
<reference evidence="1 2" key="1">
    <citation type="submission" date="2009-01" db="EMBL/GenBank/DDBJ databases">
        <title>Complete sequence of chromosome of Methylobacterium nodulans ORS 2060.</title>
        <authorList>
            <consortium name="US DOE Joint Genome Institute"/>
            <person name="Lucas S."/>
            <person name="Copeland A."/>
            <person name="Lapidus A."/>
            <person name="Glavina del Rio T."/>
            <person name="Dalin E."/>
            <person name="Tice H."/>
            <person name="Bruce D."/>
            <person name="Goodwin L."/>
            <person name="Pitluck S."/>
            <person name="Sims D."/>
            <person name="Brettin T."/>
            <person name="Detter J.C."/>
            <person name="Han C."/>
            <person name="Larimer F."/>
            <person name="Land M."/>
            <person name="Hauser L."/>
            <person name="Kyrpides N."/>
            <person name="Ivanova N."/>
            <person name="Marx C.J."/>
            <person name="Richardson P."/>
        </authorList>
    </citation>
    <scope>NUCLEOTIDE SEQUENCE [LARGE SCALE GENOMIC DNA]</scope>
    <source>
        <strain evidence="2">LMG 21967 / CNCM I-2342 / ORS 2060</strain>
    </source>
</reference>
<dbReference type="OrthoDB" id="8369688at2"/>
<dbReference type="STRING" id="460265.Mnod_5786"/>
<accession>B8IRR5</accession>
<evidence type="ECO:0000313" key="2">
    <source>
        <dbReference type="Proteomes" id="UP000008207"/>
    </source>
</evidence>
<dbReference type="HOGENOM" id="CLU_2260448_0_0_5"/>
<dbReference type="EMBL" id="CP001349">
    <property type="protein sequence ID" value="ACL60615.1"/>
    <property type="molecule type" value="Genomic_DNA"/>
</dbReference>
<name>B8IRR5_METNO</name>
<sequence>MALFDLTPGLHRGDQPVAQLAARTHKGQAHFAGTGPAGKQCRQCARWMFVGQWRHGPAPSPCGKYRELMRQKGKPVPYGAAACKFFEPRAQEIPLAKPVRSHA</sequence>
<dbReference type="RefSeq" id="WP_015932214.1">
    <property type="nucleotide sequence ID" value="NC_011894.1"/>
</dbReference>
<proteinExistence type="predicted"/>
<keyword evidence="2" id="KW-1185">Reference proteome</keyword>
<dbReference type="KEGG" id="mno:Mnod_5786"/>